<sequence length="148" mass="17500">MKHSYRVTKYYKYDDQGTLFSSSDEWTSFYDVGTKVDLNNYLVVEKLYLDFIMAECSAHNIDFLEISSLEADNKEFPYREKEIVSGEDIRKVAKHVLREDAWCKLVSKDLQIHFGYDFYMYLVSNSPIDKSTHTNSLLNIEEFRSPYL</sequence>
<dbReference type="OrthoDB" id="286090at2"/>
<name>A0A5C1NII1_9GAMM</name>
<evidence type="ECO:0000313" key="2">
    <source>
        <dbReference type="Proteomes" id="UP000324285"/>
    </source>
</evidence>
<dbReference type="AlphaFoldDB" id="A0A5C1NII1"/>
<proteinExistence type="predicted"/>
<organism evidence="1 2">
    <name type="scientific">Halomonas binhaiensis</name>
    <dbReference type="NCBI Taxonomy" id="2562282"/>
    <lineage>
        <taxon>Bacteria</taxon>
        <taxon>Pseudomonadati</taxon>
        <taxon>Pseudomonadota</taxon>
        <taxon>Gammaproteobacteria</taxon>
        <taxon>Oceanospirillales</taxon>
        <taxon>Halomonadaceae</taxon>
        <taxon>Halomonas</taxon>
    </lineage>
</organism>
<protein>
    <submittedName>
        <fullName evidence="1">Uncharacterized protein</fullName>
    </submittedName>
</protein>
<keyword evidence="2" id="KW-1185">Reference proteome</keyword>
<dbReference type="EMBL" id="CP038437">
    <property type="protein sequence ID" value="QEM82670.1"/>
    <property type="molecule type" value="Genomic_DNA"/>
</dbReference>
<dbReference type="Proteomes" id="UP000324285">
    <property type="component" value="Chromosome"/>
</dbReference>
<evidence type="ECO:0000313" key="1">
    <source>
        <dbReference type="EMBL" id="QEM82670.1"/>
    </source>
</evidence>
<dbReference type="RefSeq" id="WP_149285794.1">
    <property type="nucleotide sequence ID" value="NZ_CP038437.2"/>
</dbReference>
<gene>
    <name evidence="1" type="ORF">E4T21_14775</name>
</gene>
<reference evidence="1" key="1">
    <citation type="submission" date="2021-02" db="EMBL/GenBank/DDBJ databases">
        <title>Strain Y2R2, a novel species of the genus Halomonas.</title>
        <authorList>
            <person name="Huang H."/>
        </authorList>
    </citation>
    <scope>NUCLEOTIDE SEQUENCE</scope>
    <source>
        <strain evidence="1">Y2R2</strain>
    </source>
</reference>
<accession>A0A5C1NII1</accession>
<dbReference type="KEGG" id="hbh:E4T21_14775"/>